<evidence type="ECO:0000256" key="2">
    <source>
        <dbReference type="SAM" id="MobiDB-lite"/>
    </source>
</evidence>
<comment type="caution">
    <text evidence="3">The sequence shown here is derived from an EMBL/GenBank/DDBJ whole genome shotgun (WGS) entry which is preliminary data.</text>
</comment>
<name>A0A8T0E3E0_ARGBR</name>
<organism evidence="3 4">
    <name type="scientific">Argiope bruennichi</name>
    <name type="common">Wasp spider</name>
    <name type="synonym">Aranea bruennichi</name>
    <dbReference type="NCBI Taxonomy" id="94029"/>
    <lineage>
        <taxon>Eukaryota</taxon>
        <taxon>Metazoa</taxon>
        <taxon>Ecdysozoa</taxon>
        <taxon>Arthropoda</taxon>
        <taxon>Chelicerata</taxon>
        <taxon>Arachnida</taxon>
        <taxon>Araneae</taxon>
        <taxon>Araneomorphae</taxon>
        <taxon>Entelegynae</taxon>
        <taxon>Araneoidea</taxon>
        <taxon>Araneidae</taxon>
        <taxon>Argiope</taxon>
    </lineage>
</organism>
<dbReference type="SUPFAM" id="SSF55418">
    <property type="entry name" value="eIF4e-like"/>
    <property type="match status" value="1"/>
</dbReference>
<dbReference type="EMBL" id="JABXBU010002231">
    <property type="protein sequence ID" value="KAF8764779.1"/>
    <property type="molecule type" value="Genomic_DNA"/>
</dbReference>
<dbReference type="OMA" id="IRETVHY"/>
<dbReference type="AlphaFoldDB" id="A0A8T0E3E0"/>
<dbReference type="Gene3D" id="3.30.760.10">
    <property type="entry name" value="RNA Cap, Translation Initiation Factor Eif4e"/>
    <property type="match status" value="1"/>
</dbReference>
<reference evidence="3" key="2">
    <citation type="submission" date="2020-06" db="EMBL/GenBank/DDBJ databases">
        <authorList>
            <person name="Sheffer M."/>
        </authorList>
    </citation>
    <scope>NUCLEOTIDE SEQUENCE</scope>
</reference>
<sequence length="202" mass="23052">MESTSELKCFQSSEEKLPSQVKTQPWIKAHSPKKCEELVSKMKSSFSTKSTQTEHNTGRDISKIGKWLLFNDIRQRNAAGLTQQDEAWQAIRQLVSNDVLFSAKCSTVWQGPYAGKSSGRKAVICCYTPDYSDKQDVKSAADSIRETVHYPMDMYYKTDVDTYAGKYSQFGDNAISMYKHTIDGVMYERDPTDKKKWNPLDL</sequence>
<dbReference type="PANTHER" id="PTHR31977:SF1">
    <property type="entry name" value="UPF0696 PROTEIN C11ORF68"/>
    <property type="match status" value="1"/>
</dbReference>
<evidence type="ECO:0000256" key="1">
    <source>
        <dbReference type="ARBA" id="ARBA00010568"/>
    </source>
</evidence>
<keyword evidence="4" id="KW-1185">Reference proteome</keyword>
<dbReference type="InterPro" id="IPR023398">
    <property type="entry name" value="TIF_eIF4e-like"/>
</dbReference>
<dbReference type="OrthoDB" id="6434934at2759"/>
<dbReference type="InterPro" id="IPR015034">
    <property type="entry name" value="Bles03"/>
</dbReference>
<accession>A0A8T0E3E0</accession>
<reference evidence="3" key="1">
    <citation type="journal article" date="2020" name="bioRxiv">
        <title>Chromosome-level reference genome of the European wasp spider Argiope bruennichi: a resource for studies on range expansion and evolutionary adaptation.</title>
        <authorList>
            <person name="Sheffer M.M."/>
            <person name="Hoppe A."/>
            <person name="Krehenwinkel H."/>
            <person name="Uhl G."/>
            <person name="Kuss A.W."/>
            <person name="Jensen L."/>
            <person name="Jensen C."/>
            <person name="Gillespie R.G."/>
            <person name="Hoff K.J."/>
            <person name="Prost S."/>
        </authorList>
    </citation>
    <scope>NUCLEOTIDE SEQUENCE</scope>
</reference>
<dbReference type="Pfam" id="PF08939">
    <property type="entry name" value="Bles03"/>
    <property type="match status" value="1"/>
</dbReference>
<dbReference type="Proteomes" id="UP000807504">
    <property type="component" value="Unassembled WGS sequence"/>
</dbReference>
<protein>
    <submittedName>
        <fullName evidence="3">Uncharacterized protein</fullName>
    </submittedName>
</protein>
<comment type="similarity">
    <text evidence="1">Belongs to the UPF0696 family.</text>
</comment>
<evidence type="ECO:0000313" key="4">
    <source>
        <dbReference type="Proteomes" id="UP000807504"/>
    </source>
</evidence>
<feature type="region of interest" description="Disordered" evidence="2">
    <location>
        <begin position="1"/>
        <end position="22"/>
    </location>
</feature>
<dbReference type="PANTHER" id="PTHR31977">
    <property type="entry name" value="UPF0696 PROTEIN C11ORF68"/>
    <property type="match status" value="1"/>
</dbReference>
<feature type="compositionally biased region" description="Polar residues" evidence="2">
    <location>
        <begin position="1"/>
        <end position="12"/>
    </location>
</feature>
<evidence type="ECO:0000313" key="3">
    <source>
        <dbReference type="EMBL" id="KAF8764779.1"/>
    </source>
</evidence>
<proteinExistence type="inferred from homology"/>
<gene>
    <name evidence="3" type="ORF">HNY73_022825</name>
</gene>